<evidence type="ECO:0000256" key="1">
    <source>
        <dbReference type="SAM" id="Phobius"/>
    </source>
</evidence>
<proteinExistence type="predicted"/>
<keyword evidence="1" id="KW-0472">Membrane</keyword>
<keyword evidence="1" id="KW-0812">Transmembrane</keyword>
<comment type="caution">
    <text evidence="2">The sequence shown here is derived from an EMBL/GenBank/DDBJ whole genome shotgun (WGS) entry which is preliminary data.</text>
</comment>
<evidence type="ECO:0000313" key="3">
    <source>
        <dbReference type="Proteomes" id="UP001229346"/>
    </source>
</evidence>
<reference evidence="2 3" key="1">
    <citation type="submission" date="2023-07" db="EMBL/GenBank/DDBJ databases">
        <title>Sorghum-associated microbial communities from plants grown in Nebraska, USA.</title>
        <authorList>
            <person name="Schachtman D."/>
        </authorList>
    </citation>
    <scope>NUCLEOTIDE SEQUENCE [LARGE SCALE GENOMIC DNA]</scope>
    <source>
        <strain evidence="2 3">CC482</strain>
    </source>
</reference>
<keyword evidence="3" id="KW-1185">Reference proteome</keyword>
<gene>
    <name evidence="2" type="ORF">J2T15_001895</name>
</gene>
<evidence type="ECO:0000313" key="2">
    <source>
        <dbReference type="EMBL" id="MDQ0112460.1"/>
    </source>
</evidence>
<name>A0ABT9TYK2_PAEHA</name>
<organism evidence="2 3">
    <name type="scientific">Paenibacillus harenae</name>
    <dbReference type="NCBI Taxonomy" id="306543"/>
    <lineage>
        <taxon>Bacteria</taxon>
        <taxon>Bacillati</taxon>
        <taxon>Bacillota</taxon>
        <taxon>Bacilli</taxon>
        <taxon>Bacillales</taxon>
        <taxon>Paenibacillaceae</taxon>
        <taxon>Paenibacillus</taxon>
    </lineage>
</organism>
<sequence>MKEILTEANIKWFIGVIIPVIVTVSGWIYVYRLGQKNIRRDKQITTYINTFNFIKDPINDAIQKYSNLSTFLNLTYTRIQRLTKDNMLLESEMNFLLESYNNKEFEILKNEASDAFLKFSYSWEQYEIVLLPLVEQRHALQDEFHELIHISGNAHTEYFTYFYCINQGIEVAETSKERLLATLQNFHDKSFDFFACIRDVNISLQNFIFKDLLGQTVEKRKVMDNKYLTIDELMTKHNKS</sequence>
<dbReference type="Proteomes" id="UP001229346">
    <property type="component" value="Unassembled WGS sequence"/>
</dbReference>
<accession>A0ABT9TYK2</accession>
<dbReference type="RefSeq" id="WP_307203329.1">
    <property type="nucleotide sequence ID" value="NZ_JAUSSU010000003.1"/>
</dbReference>
<keyword evidence="1" id="KW-1133">Transmembrane helix</keyword>
<evidence type="ECO:0008006" key="4">
    <source>
        <dbReference type="Google" id="ProtNLM"/>
    </source>
</evidence>
<protein>
    <recommendedName>
        <fullName evidence="4">Phage abortive infection protein</fullName>
    </recommendedName>
</protein>
<feature type="transmembrane region" description="Helical" evidence="1">
    <location>
        <begin position="12"/>
        <end position="31"/>
    </location>
</feature>
<dbReference type="EMBL" id="JAUSSU010000003">
    <property type="protein sequence ID" value="MDQ0112460.1"/>
    <property type="molecule type" value="Genomic_DNA"/>
</dbReference>